<accession>A0A1W1WSH4</accession>
<feature type="binding site" evidence="10">
    <location>
        <position position="221"/>
    </location>
    <ligand>
        <name>a divalent metal cation</name>
        <dbReference type="ChEBI" id="CHEBI:60240"/>
    </ligand>
</feature>
<feature type="binding site" evidence="10">
    <location>
        <begin position="343"/>
        <end position="346"/>
    </location>
    <ligand>
        <name>4-CDP-2-C-methyl-D-erythritol 2-phosphate</name>
        <dbReference type="ChEBI" id="CHEBI:57919"/>
    </ligand>
</feature>
<dbReference type="NCBIfam" id="NF006899">
    <property type="entry name" value="PRK09382.1"/>
    <property type="match status" value="1"/>
</dbReference>
<evidence type="ECO:0000256" key="10">
    <source>
        <dbReference type="HAMAP-Rule" id="MF_01520"/>
    </source>
</evidence>
<dbReference type="Proteomes" id="UP000192602">
    <property type="component" value="Unassembled WGS sequence"/>
</dbReference>
<dbReference type="FunFam" id="3.30.1330.50:FF:000003">
    <property type="entry name" value="2-C-methyl-D-erythritol 2,4-cyclodiphosphate synthase"/>
    <property type="match status" value="1"/>
</dbReference>
<keyword evidence="8 10" id="KW-0456">Lyase</keyword>
<keyword evidence="5 10" id="KW-0548">Nucleotidyltransferase</keyword>
<evidence type="ECO:0000256" key="4">
    <source>
        <dbReference type="ARBA" id="ARBA00022679"/>
    </source>
</evidence>
<evidence type="ECO:0000256" key="1">
    <source>
        <dbReference type="ARBA" id="ARBA00000200"/>
    </source>
</evidence>
<dbReference type="EC" id="2.7.7.60" evidence="10"/>
<comment type="pathway">
    <text evidence="10">Isoprenoid biosynthesis; isopentenyl diphosphate biosynthesis via DXP pathway; isopentenyl diphosphate from 1-deoxy-D-xylulose 5-phosphate: step 2/6.</text>
</comment>
<evidence type="ECO:0000256" key="5">
    <source>
        <dbReference type="ARBA" id="ARBA00022695"/>
    </source>
</evidence>
<feature type="site" description="Transition state stabilizer" evidence="10">
    <location>
        <position position="16"/>
    </location>
</feature>
<dbReference type="SUPFAM" id="SSF53448">
    <property type="entry name" value="Nucleotide-diphospho-sugar transferases"/>
    <property type="match status" value="1"/>
</dbReference>
<evidence type="ECO:0000256" key="7">
    <source>
        <dbReference type="ARBA" id="ARBA00023229"/>
    </source>
</evidence>
<evidence type="ECO:0000256" key="2">
    <source>
        <dbReference type="ARBA" id="ARBA00001968"/>
    </source>
</evidence>
<reference evidence="13" key="1">
    <citation type="submission" date="2017-04" db="EMBL/GenBank/DDBJ databases">
        <authorList>
            <person name="Varghese N."/>
            <person name="Submissions S."/>
        </authorList>
    </citation>
    <scope>NUCLEOTIDE SEQUENCE [LARGE SCALE GENOMIC DNA]</scope>
    <source>
        <strain evidence="13">DSM 16512</strain>
    </source>
</reference>
<feature type="binding site" evidence="10">
    <location>
        <begin position="219"/>
        <end position="221"/>
    </location>
    <ligand>
        <name>4-CDP-2-C-methyl-D-erythritol 2-phosphate</name>
        <dbReference type="ChEBI" id="CHEBI:57919"/>
    </ligand>
</feature>
<keyword evidence="6 10" id="KW-0479">Metal-binding</keyword>
<feature type="binding site" evidence="10">
    <location>
        <begin position="267"/>
        <end position="269"/>
    </location>
    <ligand>
        <name>4-CDP-2-C-methyl-D-erythritol 2-phosphate</name>
        <dbReference type="ChEBI" id="CHEBI:57919"/>
    </ligand>
</feature>
<dbReference type="GO" id="GO:0008685">
    <property type="term" value="F:2-C-methyl-D-erythritol 2,4-cyclodiphosphate synthase activity"/>
    <property type="evidence" value="ECO:0007669"/>
    <property type="project" value="UniProtKB-UniRule"/>
</dbReference>
<name>A0A1W1WSH4_9BACT</name>
<dbReference type="PROSITE" id="PS01350">
    <property type="entry name" value="ISPF"/>
    <property type="match status" value="1"/>
</dbReference>
<comment type="catalytic activity">
    <reaction evidence="1 10">
        <text>4-CDP-2-C-methyl-D-erythritol 2-phosphate = 2-C-methyl-D-erythritol 2,4-cyclic diphosphate + CMP</text>
        <dbReference type="Rhea" id="RHEA:23864"/>
        <dbReference type="ChEBI" id="CHEBI:57919"/>
        <dbReference type="ChEBI" id="CHEBI:58483"/>
        <dbReference type="ChEBI" id="CHEBI:60377"/>
        <dbReference type="EC" id="4.6.1.12"/>
    </reaction>
</comment>
<feature type="site" description="Positions MEP for the nucleophilic attack" evidence="10">
    <location>
        <position position="192"/>
    </location>
</feature>
<feature type="binding site" evidence="10">
    <location>
        <begin position="272"/>
        <end position="276"/>
    </location>
    <ligand>
        <name>4-CDP-2-C-methyl-D-erythritol 2-phosphate</name>
        <dbReference type="ChEBI" id="CHEBI:57919"/>
    </ligand>
</feature>
<feature type="site" description="Transition state stabilizer" evidence="10">
    <location>
        <position position="23"/>
    </location>
</feature>
<dbReference type="PANTHER" id="PTHR43181">
    <property type="entry name" value="2-C-METHYL-D-ERYTHRITOL 2,4-CYCLODIPHOSPHATE SYNTHASE, CHLOROPLASTIC"/>
    <property type="match status" value="1"/>
</dbReference>
<feature type="region of interest" description="2-C-methyl-D-erythritol 2,4-cyclodiphosphate synthase" evidence="10">
    <location>
        <begin position="213"/>
        <end position="373"/>
    </location>
</feature>
<dbReference type="PANTHER" id="PTHR43181:SF1">
    <property type="entry name" value="2-C-METHYL-D-ERYTHRITOL 2,4-CYCLODIPHOSPHATE SYNTHASE, CHLOROPLASTIC"/>
    <property type="match status" value="1"/>
</dbReference>
<dbReference type="GO" id="GO:0050518">
    <property type="term" value="F:2-C-methyl-D-erythritol 4-phosphate cytidylyltransferase activity"/>
    <property type="evidence" value="ECO:0007669"/>
    <property type="project" value="UniProtKB-UniRule"/>
</dbReference>
<feature type="domain" description="2-C-methyl-D-erythritol 2,4-cyclodiphosphate synthase" evidence="11">
    <location>
        <begin position="213"/>
        <end position="365"/>
    </location>
</feature>
<evidence type="ECO:0000256" key="3">
    <source>
        <dbReference type="ARBA" id="ARBA00004709"/>
    </source>
</evidence>
<comment type="similarity">
    <text evidence="10">In the C-terminal section; belongs to the IspF family.</text>
</comment>
<feature type="binding site" evidence="10">
    <location>
        <position position="350"/>
    </location>
    <ligand>
        <name>4-CDP-2-C-methyl-D-erythritol 2-phosphate</name>
        <dbReference type="ChEBI" id="CHEBI:57919"/>
    </ligand>
</feature>
<feature type="binding site" evidence="10">
    <location>
        <position position="253"/>
    </location>
    <ligand>
        <name>a divalent metal cation</name>
        <dbReference type="ChEBI" id="CHEBI:60240"/>
    </ligand>
</feature>
<organism evidence="12 13">
    <name type="scientific">Nitratiruptor tergarcus DSM 16512</name>
    <dbReference type="NCBI Taxonomy" id="1069081"/>
    <lineage>
        <taxon>Bacteria</taxon>
        <taxon>Pseudomonadati</taxon>
        <taxon>Campylobacterota</taxon>
        <taxon>Epsilonproteobacteria</taxon>
        <taxon>Nautiliales</taxon>
        <taxon>Nitratiruptoraceae</taxon>
        <taxon>Nitratiruptor</taxon>
    </lineage>
</organism>
<dbReference type="SUPFAM" id="SSF69765">
    <property type="entry name" value="IpsF-like"/>
    <property type="match status" value="1"/>
</dbReference>
<feature type="region of interest" description="2-C-methyl-D-erythritol 4-phosphate cytidylyltransferase" evidence="10">
    <location>
        <begin position="1"/>
        <end position="213"/>
    </location>
</feature>
<keyword evidence="7 10" id="KW-0414">Isoprene biosynthesis</keyword>
<dbReference type="EMBL" id="FWWZ01000001">
    <property type="protein sequence ID" value="SMC09261.1"/>
    <property type="molecule type" value="Genomic_DNA"/>
</dbReference>
<feature type="binding site" evidence="10">
    <location>
        <begin position="245"/>
        <end position="246"/>
    </location>
    <ligand>
        <name>4-CDP-2-C-methyl-D-erythritol 2-phosphate</name>
        <dbReference type="ChEBI" id="CHEBI:57919"/>
    </ligand>
</feature>
<evidence type="ECO:0000259" key="11">
    <source>
        <dbReference type="Pfam" id="PF02542"/>
    </source>
</evidence>
<comment type="pathway">
    <text evidence="3 10">Isoprenoid biosynthesis; isopentenyl diphosphate biosynthesis via DXP pathway; isopentenyl diphosphate from 1-deoxy-D-xylulose 5-phosphate: step 4/6.</text>
</comment>
<feature type="site" description="Transition state stabilizer" evidence="10">
    <location>
        <position position="245"/>
    </location>
</feature>
<dbReference type="NCBIfam" id="TIGR00151">
    <property type="entry name" value="ispF"/>
    <property type="match status" value="1"/>
</dbReference>
<comment type="function">
    <text evidence="10">Bifunctional enzyme that catalyzes the formation of 4-diphosphocytidyl-2-C-methyl-D-erythritol from CTP and 2-C-methyl-D-erythritol 4-phosphate (MEP) (IspD), and catalyzes the conversion of 4-diphosphocytidyl-2-C-methyl-D-erythritol 2-phosphate (CDP-ME2P) to 2-C-methyl-D-erythritol 2,4-cyclodiphosphate (ME-CPP) with a corresponding release of cytidine 5-monophosphate (CMP) (IspF).</text>
</comment>
<dbReference type="GO" id="GO:0016114">
    <property type="term" value="P:terpenoid biosynthetic process"/>
    <property type="evidence" value="ECO:0007669"/>
    <property type="project" value="InterPro"/>
</dbReference>
<dbReference type="HAMAP" id="MF_01520">
    <property type="entry name" value="IspDF"/>
    <property type="match status" value="1"/>
</dbReference>
<comment type="cofactor">
    <cofactor evidence="2 10">
        <name>a divalent metal cation</name>
        <dbReference type="ChEBI" id="CHEBI:60240"/>
    </cofactor>
</comment>
<dbReference type="UniPathway" id="UPA00056">
    <property type="reaction ID" value="UER00093"/>
</dbReference>
<evidence type="ECO:0000256" key="9">
    <source>
        <dbReference type="ARBA" id="ARBA00023268"/>
    </source>
</evidence>
<dbReference type="InterPro" id="IPR036571">
    <property type="entry name" value="MECDP_synthase_sf"/>
</dbReference>
<dbReference type="CDD" id="cd02516">
    <property type="entry name" value="CDP-ME_synthetase"/>
    <property type="match status" value="1"/>
</dbReference>
<dbReference type="InterPro" id="IPR034683">
    <property type="entry name" value="IspD/TarI"/>
</dbReference>
<comment type="catalytic activity">
    <reaction evidence="10">
        <text>2-C-methyl-D-erythritol 4-phosphate + CTP + H(+) = 4-CDP-2-C-methyl-D-erythritol + diphosphate</text>
        <dbReference type="Rhea" id="RHEA:13429"/>
        <dbReference type="ChEBI" id="CHEBI:15378"/>
        <dbReference type="ChEBI" id="CHEBI:33019"/>
        <dbReference type="ChEBI" id="CHEBI:37563"/>
        <dbReference type="ChEBI" id="CHEBI:57823"/>
        <dbReference type="ChEBI" id="CHEBI:58262"/>
        <dbReference type="EC" id="2.7.7.60"/>
    </reaction>
</comment>
<evidence type="ECO:0000256" key="6">
    <source>
        <dbReference type="ARBA" id="ARBA00022723"/>
    </source>
</evidence>
<feature type="site" description="Positions MEP for the nucleophilic attack" evidence="10">
    <location>
        <position position="140"/>
    </location>
</feature>
<dbReference type="InterPro" id="IPR001228">
    <property type="entry name" value="IspD"/>
</dbReference>
<dbReference type="GO" id="GO:0046872">
    <property type="term" value="F:metal ion binding"/>
    <property type="evidence" value="ECO:0007669"/>
    <property type="project" value="UniProtKB-KW"/>
</dbReference>
<feature type="binding site" evidence="10">
    <location>
        <position position="353"/>
    </location>
    <ligand>
        <name>4-CDP-2-C-methyl-D-erythritol 2-phosphate</name>
        <dbReference type="ChEBI" id="CHEBI:57919"/>
    </ligand>
</feature>
<dbReference type="InterPro" id="IPR020555">
    <property type="entry name" value="MECDP_synthase_CS"/>
</dbReference>
<feature type="binding site" evidence="10">
    <location>
        <position position="219"/>
    </location>
    <ligand>
        <name>a divalent metal cation</name>
        <dbReference type="ChEBI" id="CHEBI:60240"/>
    </ligand>
</feature>
<dbReference type="Pfam" id="PF02542">
    <property type="entry name" value="YgbB"/>
    <property type="match status" value="1"/>
</dbReference>
<proteinExistence type="inferred from homology"/>
<gene>
    <name evidence="10" type="primary">ispDF</name>
    <name evidence="12" type="ORF">SAMN05660197_1067</name>
</gene>
<feature type="site" description="Transition state stabilizer" evidence="10">
    <location>
        <position position="344"/>
    </location>
</feature>
<dbReference type="Pfam" id="PF01128">
    <property type="entry name" value="IspD"/>
    <property type="match status" value="1"/>
</dbReference>
<dbReference type="STRING" id="1069081.SAMN05660197_1067"/>
<dbReference type="EC" id="4.6.1.12" evidence="10"/>
<dbReference type="NCBIfam" id="TIGR00453">
    <property type="entry name" value="ispD"/>
    <property type="match status" value="1"/>
</dbReference>
<dbReference type="RefSeq" id="WP_084275498.1">
    <property type="nucleotide sequence ID" value="NZ_AP026671.1"/>
</dbReference>
<dbReference type="Gene3D" id="3.90.550.10">
    <property type="entry name" value="Spore Coat Polysaccharide Biosynthesis Protein SpsA, Chain A"/>
    <property type="match status" value="1"/>
</dbReference>
<keyword evidence="13" id="KW-1185">Reference proteome</keyword>
<evidence type="ECO:0000313" key="12">
    <source>
        <dbReference type="EMBL" id="SMC09261.1"/>
    </source>
</evidence>
<dbReference type="InterPro" id="IPR029044">
    <property type="entry name" value="Nucleotide-diphossugar_trans"/>
</dbReference>
<evidence type="ECO:0000313" key="13">
    <source>
        <dbReference type="Proteomes" id="UP000192602"/>
    </source>
</evidence>
<protein>
    <recommendedName>
        <fullName evidence="10">Bifunctional enzyme IspD/IspF</fullName>
    </recommendedName>
    <domain>
        <recommendedName>
            <fullName evidence="10">2-C-methyl-D-erythritol 4-phosphate cytidylyltransferase</fullName>
            <ecNumber evidence="10">2.7.7.60</ecNumber>
        </recommendedName>
        <alternativeName>
            <fullName evidence="10">4-diphosphocytidyl-2C-methyl-D-erythritol synthase</fullName>
        </alternativeName>
        <alternativeName>
            <fullName evidence="10">MEP cytidylyltransferase</fullName>
            <shortName evidence="10">MCT</shortName>
        </alternativeName>
    </domain>
    <domain>
        <recommendedName>
            <fullName evidence="10">2-C-methyl-D-erythritol 2,4-cyclodiphosphate synthase</fullName>
            <shortName evidence="10">MECDP-synthase</shortName>
            <shortName evidence="10">MECPP-synthase</shortName>
            <shortName evidence="10">MECPS</shortName>
            <ecNumber evidence="10">4.6.1.12</ecNumber>
        </recommendedName>
    </domain>
</protein>
<dbReference type="CDD" id="cd00554">
    <property type="entry name" value="MECDP_synthase"/>
    <property type="match status" value="1"/>
</dbReference>
<evidence type="ECO:0000256" key="8">
    <source>
        <dbReference type="ARBA" id="ARBA00023239"/>
    </source>
</evidence>
<dbReference type="AlphaFoldDB" id="A0A1W1WSH4"/>
<dbReference type="HAMAP" id="MF_00107">
    <property type="entry name" value="IspF"/>
    <property type="match status" value="1"/>
</dbReference>
<comment type="similarity">
    <text evidence="10">In the N-terminal section; belongs to the IspD/TarI cytidylyltransferase family. IspD subfamily.</text>
</comment>
<sequence>MSEITLVLLGAGASSRFTLPVKKQWLWIGDEPLWLYVLHRFTSFAQFNNIILTAHPQEKPLFEKYSNALVIPGGNTRQESIRNALEHVRSEYVLISDIARVCVQKEVIERILEQKGKADCIAPYVPAVDTVMYKNETIDRSEVKLIQTPQLSRTKILQEALLQEREFTDESSAIKALGKDVVYVLGSEKQRKLTYKEDLHYLDCLQPPANTQRVGMGFDVHAFCEGRPLMLCGVEVPHHLGLAGHSDADVAIHAIIDALMGAAGFGDIGELFPDSNMEYKDIDSKVLLQKTATLLRQCGFTIVQIDLTIMAQAPKLLDFKPAMQQTIASLLELPPHNLNIKATTTEKLGFVGRKEGIAAQAIATLKYFDWRKI</sequence>
<dbReference type="Gene3D" id="3.30.1330.50">
    <property type="entry name" value="2-C-methyl-D-erythritol 2,4-cyclodiphosphate synthase"/>
    <property type="match status" value="1"/>
</dbReference>
<keyword evidence="9 10" id="KW-0511">Multifunctional enzyme</keyword>
<dbReference type="InterPro" id="IPR003526">
    <property type="entry name" value="MECDP_synthase"/>
</dbReference>
<dbReference type="OrthoDB" id="9804336at2"/>
<keyword evidence="4 10" id="KW-0808">Transferase</keyword>
<dbReference type="GO" id="GO:0019288">
    <property type="term" value="P:isopentenyl diphosphate biosynthetic process, methylerythritol 4-phosphate pathway"/>
    <property type="evidence" value="ECO:0007669"/>
    <property type="project" value="UniProtKB-UniRule"/>
</dbReference>
<dbReference type="InterPro" id="IPR026596">
    <property type="entry name" value="IspD/F"/>
</dbReference>
<comment type="caution">
    <text evidence="10">Lacks conserved residue(s) required for the propagation of feature annotation.</text>
</comment>